<dbReference type="InterPro" id="IPR036390">
    <property type="entry name" value="WH_DNA-bd_sf"/>
</dbReference>
<protein>
    <submittedName>
        <fullName evidence="1">Transcriptional regulator PadR-like family</fullName>
    </submittedName>
</protein>
<evidence type="ECO:0000313" key="1">
    <source>
        <dbReference type="EMBL" id="UVF62472.1"/>
    </source>
</evidence>
<dbReference type="KEGG" id="vg:80545023"/>
<proteinExistence type="predicted"/>
<reference evidence="1 2" key="1">
    <citation type="submission" date="2022-05" db="EMBL/GenBank/DDBJ databases">
        <title>Diverse viruses of marine archaea discovered using metagenomics.</title>
        <authorList>
            <person name="Zhou Y."/>
        </authorList>
    </citation>
    <scope>NUCLEOTIDE SEQUENCE [LARGE SCALE GENOMIC DNA]</scope>
    <source>
        <strain evidence="1">YSH_922147</strain>
    </source>
</reference>
<evidence type="ECO:0000313" key="2">
    <source>
        <dbReference type="Proteomes" id="UP001156973"/>
    </source>
</evidence>
<dbReference type="Gene3D" id="1.10.10.10">
    <property type="entry name" value="Winged helix-like DNA-binding domain superfamily/Winged helix DNA-binding domain"/>
    <property type="match status" value="1"/>
</dbReference>
<organism evidence="1 2">
    <name type="scientific">Nitrososphaeria virus YSH_922147</name>
    <dbReference type="NCBI Taxonomy" id="3071323"/>
    <lineage>
        <taxon>Viruses</taxon>
        <taxon>Duplodnaviria</taxon>
        <taxon>Heunggongvirae</taxon>
        <taxon>Uroviricota</taxon>
        <taxon>Caudoviricetes</taxon>
        <taxon>Juravirales</taxon>
        <taxon>Yangangviridae</taxon>
        <taxon>Mathaucavirus</taxon>
        <taxon>Mathaucavirus yangshanense</taxon>
    </lineage>
</organism>
<dbReference type="Proteomes" id="UP001156973">
    <property type="component" value="Segment"/>
</dbReference>
<dbReference type="EMBL" id="ON649701">
    <property type="protein sequence ID" value="UVF62472.1"/>
    <property type="molecule type" value="Genomic_DNA"/>
</dbReference>
<name>A0A976YFA0_9CAUD</name>
<sequence length="85" mass="9919">MKKVREITLEGLLDSIQSAPTLEERLLKDLPKNKKFTITVLVNYYKISKNVIYPTVHRLEEQGILKKSKGNFANRNNVTVYERIK</sequence>
<accession>A0A976YFA0</accession>
<dbReference type="InterPro" id="IPR036388">
    <property type="entry name" value="WH-like_DNA-bd_sf"/>
</dbReference>
<keyword evidence="2" id="KW-1185">Reference proteome</keyword>
<dbReference type="SUPFAM" id="SSF46785">
    <property type="entry name" value="Winged helix' DNA-binding domain"/>
    <property type="match status" value="1"/>
</dbReference>